<feature type="region of interest" description="Disordered" evidence="1">
    <location>
        <begin position="11"/>
        <end position="79"/>
    </location>
</feature>
<evidence type="ECO:0000313" key="3">
    <source>
        <dbReference type="Proteomes" id="UP001610990"/>
    </source>
</evidence>
<sequence>MHLSLLIHHAHGVGEELRTARTPARTGAARHGAGTVPVRRRRAAPVPGPRRLPDLRESGPARGGAAPGPGHRWGGAPWRARGALSSGAYATEDAAGAVVREVRTG</sequence>
<dbReference type="RefSeq" id="WP_367430334.1">
    <property type="nucleotide sequence ID" value="NZ_CP108413.1"/>
</dbReference>
<organism evidence="2 3">
    <name type="scientific">Streptomyces celluloflavus</name>
    <dbReference type="NCBI Taxonomy" id="58344"/>
    <lineage>
        <taxon>Bacteria</taxon>
        <taxon>Bacillati</taxon>
        <taxon>Actinomycetota</taxon>
        <taxon>Actinomycetes</taxon>
        <taxon>Kitasatosporales</taxon>
        <taxon>Streptomycetaceae</taxon>
        <taxon>Streptomyces</taxon>
    </lineage>
</organism>
<evidence type="ECO:0000256" key="1">
    <source>
        <dbReference type="SAM" id="MobiDB-lite"/>
    </source>
</evidence>
<evidence type="ECO:0000313" key="2">
    <source>
        <dbReference type="EMBL" id="MFH8587865.1"/>
    </source>
</evidence>
<reference evidence="2 3" key="1">
    <citation type="submission" date="2024-10" db="EMBL/GenBank/DDBJ databases">
        <title>The Natural Products Discovery Center: Release of the First 8490 Sequenced Strains for Exploring Actinobacteria Biosynthetic Diversity.</title>
        <authorList>
            <person name="Kalkreuter E."/>
            <person name="Kautsar S.A."/>
            <person name="Yang D."/>
            <person name="Bader C.D."/>
            <person name="Teijaro C.N."/>
            <person name="Fluegel L."/>
            <person name="Davis C.M."/>
            <person name="Simpson J.R."/>
            <person name="Lauterbach L."/>
            <person name="Steele A.D."/>
            <person name="Gui C."/>
            <person name="Meng S."/>
            <person name="Li G."/>
            <person name="Viehrig K."/>
            <person name="Ye F."/>
            <person name="Su P."/>
            <person name="Kiefer A.F."/>
            <person name="Nichols A."/>
            <person name="Cepeda A.J."/>
            <person name="Yan W."/>
            <person name="Fan B."/>
            <person name="Jiang Y."/>
            <person name="Adhikari A."/>
            <person name="Zheng C.-J."/>
            <person name="Schuster L."/>
            <person name="Cowan T.M."/>
            <person name="Smanski M.J."/>
            <person name="Chevrette M.G."/>
            <person name="De Carvalho L.P.S."/>
            <person name="Shen B."/>
        </authorList>
    </citation>
    <scope>NUCLEOTIDE SEQUENCE [LARGE SCALE GENOMIC DNA]</scope>
    <source>
        <strain evidence="2 3">NPDC018013</strain>
    </source>
</reference>
<keyword evidence="3" id="KW-1185">Reference proteome</keyword>
<protein>
    <submittedName>
        <fullName evidence="2">Uncharacterized protein</fullName>
    </submittedName>
</protein>
<feature type="compositionally biased region" description="Low complexity" evidence="1">
    <location>
        <begin position="20"/>
        <end position="37"/>
    </location>
</feature>
<accession>A0ABW7RIF5</accession>
<comment type="caution">
    <text evidence="2">The sequence shown here is derived from an EMBL/GenBank/DDBJ whole genome shotgun (WGS) entry which is preliminary data.</text>
</comment>
<proteinExistence type="predicted"/>
<feature type="compositionally biased region" description="Gly residues" evidence="1">
    <location>
        <begin position="61"/>
        <end position="73"/>
    </location>
</feature>
<gene>
    <name evidence="2" type="ORF">ACH4GP_26270</name>
</gene>
<dbReference type="EMBL" id="JBIRGH010000019">
    <property type="protein sequence ID" value="MFH8587865.1"/>
    <property type="molecule type" value="Genomic_DNA"/>
</dbReference>
<dbReference type="Proteomes" id="UP001610990">
    <property type="component" value="Unassembled WGS sequence"/>
</dbReference>
<name>A0ABW7RIF5_9ACTN</name>